<gene>
    <name evidence="1" type="primary">Trip4_0</name>
    <name evidence="1" type="ORF">EYF80_024907</name>
</gene>
<name>A0A4Z2HGB7_9TELE</name>
<sequence>MYRHVYKKEPRFPKEYPTGCLLGCVNVNDCLPQEQFTEQASSETRPEAERYDDSALALDAPTRQQYNHEYLPERGRTGETESERLSASAGSEITNSIVLGWMTCLLSNFLLATSEGRKVWREERGEASLQHHYIILSLQHKFENFLRVQHSSNRSSILSRLRGSNWETVALRMPSV</sequence>
<evidence type="ECO:0000313" key="1">
    <source>
        <dbReference type="EMBL" id="TNN64909.1"/>
    </source>
</evidence>
<proteinExistence type="predicted"/>
<keyword evidence="2" id="KW-1185">Reference proteome</keyword>
<reference evidence="1 2" key="1">
    <citation type="submission" date="2019-03" db="EMBL/GenBank/DDBJ databases">
        <title>First draft genome of Liparis tanakae, snailfish: a comprehensive survey of snailfish specific genes.</title>
        <authorList>
            <person name="Kim W."/>
            <person name="Song I."/>
            <person name="Jeong J.-H."/>
            <person name="Kim D."/>
            <person name="Kim S."/>
            <person name="Ryu S."/>
            <person name="Song J.Y."/>
            <person name="Lee S.K."/>
        </authorList>
    </citation>
    <scope>NUCLEOTIDE SEQUENCE [LARGE SCALE GENOMIC DNA]</scope>
    <source>
        <tissue evidence="1">Muscle</tissue>
    </source>
</reference>
<protein>
    <submittedName>
        <fullName evidence="1">Activating signal cointegrator 1</fullName>
    </submittedName>
</protein>
<comment type="caution">
    <text evidence="1">The sequence shown here is derived from an EMBL/GenBank/DDBJ whole genome shotgun (WGS) entry which is preliminary data.</text>
</comment>
<dbReference type="OrthoDB" id="338816at2759"/>
<dbReference type="AlphaFoldDB" id="A0A4Z2HGB7"/>
<organism evidence="1 2">
    <name type="scientific">Liparis tanakae</name>
    <name type="common">Tanaka's snailfish</name>
    <dbReference type="NCBI Taxonomy" id="230148"/>
    <lineage>
        <taxon>Eukaryota</taxon>
        <taxon>Metazoa</taxon>
        <taxon>Chordata</taxon>
        <taxon>Craniata</taxon>
        <taxon>Vertebrata</taxon>
        <taxon>Euteleostomi</taxon>
        <taxon>Actinopterygii</taxon>
        <taxon>Neopterygii</taxon>
        <taxon>Teleostei</taxon>
        <taxon>Neoteleostei</taxon>
        <taxon>Acanthomorphata</taxon>
        <taxon>Eupercaria</taxon>
        <taxon>Perciformes</taxon>
        <taxon>Cottioidei</taxon>
        <taxon>Cottales</taxon>
        <taxon>Liparidae</taxon>
        <taxon>Liparis</taxon>
    </lineage>
</organism>
<evidence type="ECO:0000313" key="2">
    <source>
        <dbReference type="Proteomes" id="UP000314294"/>
    </source>
</evidence>
<dbReference type="EMBL" id="SRLO01000244">
    <property type="protein sequence ID" value="TNN64909.1"/>
    <property type="molecule type" value="Genomic_DNA"/>
</dbReference>
<accession>A0A4Z2HGB7</accession>
<dbReference type="Proteomes" id="UP000314294">
    <property type="component" value="Unassembled WGS sequence"/>
</dbReference>